<feature type="domain" description="EMI" evidence="7">
    <location>
        <begin position="54"/>
        <end position="127"/>
    </location>
</feature>
<evidence type="ECO:0000256" key="6">
    <source>
        <dbReference type="SAM" id="MobiDB-lite"/>
    </source>
</evidence>
<dbReference type="PANTHER" id="PTHR15427">
    <property type="entry name" value="EMILIN ELASTIN MICROFIBRIL INTERFACE-LOCATED PROTEIN ELASTIN MICROFIBRIL INTERFACER"/>
    <property type="match status" value="1"/>
</dbReference>
<keyword evidence="5" id="KW-1015">Disulfide bond</keyword>
<organism evidence="8 9">
    <name type="scientific">Periophthalmus magnuspinnatus</name>
    <dbReference type="NCBI Taxonomy" id="409849"/>
    <lineage>
        <taxon>Eukaryota</taxon>
        <taxon>Metazoa</taxon>
        <taxon>Chordata</taxon>
        <taxon>Craniata</taxon>
        <taxon>Vertebrata</taxon>
        <taxon>Euteleostomi</taxon>
        <taxon>Actinopterygii</taxon>
        <taxon>Neopterygii</taxon>
        <taxon>Teleostei</taxon>
        <taxon>Neoteleostei</taxon>
        <taxon>Acanthomorphata</taxon>
        <taxon>Gobiaria</taxon>
        <taxon>Gobiiformes</taxon>
        <taxon>Gobioidei</taxon>
        <taxon>Gobiidae</taxon>
        <taxon>Oxudercinae</taxon>
        <taxon>Periophthalmus</taxon>
    </lineage>
</organism>
<feature type="compositionally biased region" description="Basic and acidic residues" evidence="6">
    <location>
        <begin position="230"/>
        <end position="244"/>
    </location>
</feature>
<feature type="compositionally biased region" description="Basic and acidic residues" evidence="6">
    <location>
        <begin position="162"/>
        <end position="172"/>
    </location>
</feature>
<dbReference type="AlphaFoldDB" id="A0A3B4A6H4"/>
<reference evidence="8" key="2">
    <citation type="submission" date="2025-09" db="UniProtKB">
        <authorList>
            <consortium name="Ensembl"/>
        </authorList>
    </citation>
    <scope>IDENTIFICATION</scope>
</reference>
<dbReference type="STRING" id="409849.ENSPMGP00000012658"/>
<evidence type="ECO:0000256" key="5">
    <source>
        <dbReference type="ARBA" id="ARBA00023157"/>
    </source>
</evidence>
<dbReference type="Proteomes" id="UP000261520">
    <property type="component" value="Unplaced"/>
</dbReference>
<dbReference type="InterPro" id="IPR050392">
    <property type="entry name" value="Collagen/C1q_domain"/>
</dbReference>
<name>A0A3B4A6H4_9GOBI</name>
<evidence type="ECO:0000313" key="8">
    <source>
        <dbReference type="Ensembl" id="ENSPMGP00000012658.1"/>
    </source>
</evidence>
<feature type="region of interest" description="Disordered" evidence="6">
    <location>
        <begin position="218"/>
        <end position="245"/>
    </location>
</feature>
<accession>A0A3B4A6H4</accession>
<dbReference type="GO" id="GO:0005576">
    <property type="term" value="C:extracellular region"/>
    <property type="evidence" value="ECO:0007669"/>
    <property type="project" value="UniProtKB-SubCell"/>
</dbReference>
<reference evidence="8" key="1">
    <citation type="submission" date="2025-08" db="UniProtKB">
        <authorList>
            <consortium name="Ensembl"/>
        </authorList>
    </citation>
    <scope>IDENTIFICATION</scope>
</reference>
<feature type="region of interest" description="Disordered" evidence="6">
    <location>
        <begin position="126"/>
        <end position="200"/>
    </location>
</feature>
<dbReference type="PROSITE" id="PS51041">
    <property type="entry name" value="EMI"/>
    <property type="match status" value="1"/>
</dbReference>
<feature type="compositionally biased region" description="Basic and acidic residues" evidence="6">
    <location>
        <begin position="133"/>
        <end position="142"/>
    </location>
</feature>
<dbReference type="PANTHER" id="PTHR15427:SF23">
    <property type="entry name" value="EMI DOMAIN-CONTAINING PROTEIN 1"/>
    <property type="match status" value="1"/>
</dbReference>
<evidence type="ECO:0000256" key="1">
    <source>
        <dbReference type="ARBA" id="ARBA00004498"/>
    </source>
</evidence>
<keyword evidence="4" id="KW-0732">Signal</keyword>
<keyword evidence="2" id="KW-0964">Secreted</keyword>
<dbReference type="Ensembl" id="ENSPMGT00000013505.1">
    <property type="protein sequence ID" value="ENSPMGP00000012658.1"/>
    <property type="gene ID" value="ENSPMGG00000010434.1"/>
</dbReference>
<dbReference type="Pfam" id="PF07546">
    <property type="entry name" value="EMI"/>
    <property type="match status" value="1"/>
</dbReference>
<evidence type="ECO:0000256" key="3">
    <source>
        <dbReference type="ARBA" id="ARBA00022530"/>
    </source>
</evidence>
<evidence type="ECO:0000256" key="2">
    <source>
        <dbReference type="ARBA" id="ARBA00022525"/>
    </source>
</evidence>
<evidence type="ECO:0000256" key="4">
    <source>
        <dbReference type="ARBA" id="ARBA00022729"/>
    </source>
</evidence>
<sequence length="264" mass="29832">KPIPEQRCRGWGDPELVLGRIPGAEQKGSNKTREYKDQKVLSQEHIHVEHTDVRANWCPHMVTKTVTCKVHNGTVLQRVYQSCRWPQGCSGGSYRTVVRPSYKLVYRSVTSLEWKCCPGYSGAACTDQAGGRPDGRRAERAGDIQGWSTTGQDPEQVMGNKPETKTGQEAKTHVGSRRQRQDRQGEETQMISRRVFSSSSSYAPQPVEVIALMRSRCAREEPGTPPSSRLRQEREGKAHRETDTRGIMTVNMFMFDRNRVLKGK</sequence>
<evidence type="ECO:0000259" key="7">
    <source>
        <dbReference type="PROSITE" id="PS51041"/>
    </source>
</evidence>
<keyword evidence="9" id="KW-1185">Reference proteome</keyword>
<dbReference type="InterPro" id="IPR011489">
    <property type="entry name" value="EMI_domain"/>
</dbReference>
<proteinExistence type="predicted"/>
<keyword evidence="3" id="KW-0272">Extracellular matrix</keyword>
<evidence type="ECO:0000313" key="9">
    <source>
        <dbReference type="Proteomes" id="UP000261520"/>
    </source>
</evidence>
<comment type="subcellular location">
    <subcellularLocation>
        <location evidence="1">Secreted</location>
        <location evidence="1">Extracellular space</location>
        <location evidence="1">Extracellular matrix</location>
    </subcellularLocation>
</comment>
<protein>
    <recommendedName>
        <fullName evidence="7">EMI domain-containing protein</fullName>
    </recommendedName>
</protein>